<dbReference type="Pfam" id="PF02679">
    <property type="entry name" value="ComA"/>
    <property type="match status" value="1"/>
</dbReference>
<dbReference type="RefSeq" id="WP_126051446.1">
    <property type="nucleotide sequence ID" value="NZ_QYTV02000006.1"/>
</dbReference>
<name>A0A429XX56_9BACI</name>
<proteinExistence type="inferred from homology"/>
<evidence type="ECO:0000313" key="2">
    <source>
        <dbReference type="EMBL" id="RST73065.1"/>
    </source>
</evidence>
<dbReference type="SUPFAM" id="SSF102110">
    <property type="entry name" value="(2r)-phospho-3-sulfolactate synthase ComA"/>
    <property type="match status" value="1"/>
</dbReference>
<gene>
    <name evidence="2" type="ORF">D4T97_014390</name>
</gene>
<evidence type="ECO:0000313" key="3">
    <source>
        <dbReference type="Proteomes" id="UP000287156"/>
    </source>
</evidence>
<comment type="caution">
    <text evidence="2">The sequence shown here is derived from an EMBL/GenBank/DDBJ whole genome shotgun (WGS) entry which is preliminary data.</text>
</comment>
<dbReference type="InterPro" id="IPR036112">
    <property type="entry name" value="ComA_synth_sf"/>
</dbReference>
<dbReference type="PANTHER" id="PTHR48413">
    <property type="match status" value="1"/>
</dbReference>
<protein>
    <submittedName>
        <fullName evidence="2">Phosphosulfolactate synthase</fullName>
    </submittedName>
</protein>
<dbReference type="InterPro" id="IPR003830">
    <property type="entry name" value="ComA_synth"/>
</dbReference>
<dbReference type="AlphaFoldDB" id="A0A429XX56"/>
<keyword evidence="3" id="KW-1185">Reference proteome</keyword>
<dbReference type="InterPro" id="IPR013785">
    <property type="entry name" value="Aldolase_TIM"/>
</dbReference>
<dbReference type="Proteomes" id="UP000287156">
    <property type="component" value="Unassembled WGS sequence"/>
</dbReference>
<dbReference type="EMBL" id="QYTV02000006">
    <property type="protein sequence ID" value="RST73065.1"/>
    <property type="molecule type" value="Genomic_DNA"/>
</dbReference>
<dbReference type="PANTHER" id="PTHR48413:SF1">
    <property type="entry name" value="PROTEIN HEAT-STRESS-ASSOCIATED 32"/>
    <property type="match status" value="1"/>
</dbReference>
<reference evidence="2" key="1">
    <citation type="submission" date="2018-12" db="EMBL/GenBank/DDBJ databases">
        <authorList>
            <person name="Sun L."/>
            <person name="Chen Z."/>
        </authorList>
    </citation>
    <scope>NUCLEOTIDE SEQUENCE [LARGE SCALE GENOMIC DNA]</scope>
    <source>
        <strain evidence="2">3-2-2</strain>
    </source>
</reference>
<evidence type="ECO:0000256" key="1">
    <source>
        <dbReference type="ARBA" id="ARBA00010424"/>
    </source>
</evidence>
<organism evidence="2 3">
    <name type="scientific">Siminovitchia acidinfaciens</name>
    <dbReference type="NCBI Taxonomy" id="2321395"/>
    <lineage>
        <taxon>Bacteria</taxon>
        <taxon>Bacillati</taxon>
        <taxon>Bacillota</taxon>
        <taxon>Bacilli</taxon>
        <taxon>Bacillales</taxon>
        <taxon>Bacillaceae</taxon>
        <taxon>Siminovitchia</taxon>
    </lineage>
</organism>
<dbReference type="OrthoDB" id="7809088at2"/>
<sequence length="256" mass="29034">MRFLDLPERTSGKRTYGITSIVDFGIPSKELENILYDFGHIIDIAKLGIGSAYVTPNVEKKISLYKKHDITPYCGGTLFEKAYHQNKLTEYIEYLKGLEIDWIEVSNGTVDIPLNDRLDLVSHLKKDFHVIAEVGSKDANKHMSTSDWVDEVRSLLENGCKYVITEGRDSGTSGIYDKSGLIKSELVDELLKEIDCNKIIFEAPLPKHQMYFINEIGPNVNLGNVKLSDVLILEAQRCGLRCETFFLEENKCRLPL</sequence>
<comment type="similarity">
    <text evidence="1">Belongs to the phosphosulfolactate synthase family.</text>
</comment>
<accession>A0A429XX56</accession>
<dbReference type="Gene3D" id="3.20.20.70">
    <property type="entry name" value="Aldolase class I"/>
    <property type="match status" value="1"/>
</dbReference>